<evidence type="ECO:0000256" key="3">
    <source>
        <dbReference type="ARBA" id="ARBA00023125"/>
    </source>
</evidence>
<dbReference type="Pfam" id="PF00216">
    <property type="entry name" value="Bac_DNA_binding"/>
    <property type="match status" value="1"/>
</dbReference>
<evidence type="ECO:0000256" key="4">
    <source>
        <dbReference type="RuleBase" id="RU003939"/>
    </source>
</evidence>
<dbReference type="GO" id="GO:0003677">
    <property type="term" value="F:DNA binding"/>
    <property type="evidence" value="ECO:0007669"/>
    <property type="project" value="UniProtKB-KW"/>
</dbReference>
<organism evidence="5 6">
    <name type="scientific">Paenibacillus agilis</name>
    <dbReference type="NCBI Taxonomy" id="3020863"/>
    <lineage>
        <taxon>Bacteria</taxon>
        <taxon>Bacillati</taxon>
        <taxon>Bacillota</taxon>
        <taxon>Bacilli</taxon>
        <taxon>Bacillales</taxon>
        <taxon>Paenibacillaceae</taxon>
        <taxon>Paenibacillus</taxon>
    </lineage>
</organism>
<dbReference type="SMART" id="SM00411">
    <property type="entry name" value="BHL"/>
    <property type="match status" value="1"/>
</dbReference>
<evidence type="ECO:0000256" key="1">
    <source>
        <dbReference type="ARBA" id="ARBA00010529"/>
    </source>
</evidence>
<dbReference type="GO" id="GO:0030527">
    <property type="term" value="F:structural constituent of chromatin"/>
    <property type="evidence" value="ECO:0007669"/>
    <property type="project" value="InterPro"/>
</dbReference>
<proteinExistence type="inferred from homology"/>
<dbReference type="Gene3D" id="4.10.520.10">
    <property type="entry name" value="IHF-like DNA-binding proteins"/>
    <property type="match status" value="1"/>
</dbReference>
<keyword evidence="2" id="KW-0226">DNA condensation</keyword>
<gene>
    <name evidence="5" type="ORF">FPZ44_24290</name>
</gene>
<protein>
    <recommendedName>
        <fullName evidence="7">HU family DNA-binding protein</fullName>
    </recommendedName>
</protein>
<dbReference type="PANTHER" id="PTHR33175:SF3">
    <property type="entry name" value="DNA-BINDING PROTEIN HU-BETA"/>
    <property type="match status" value="1"/>
</dbReference>
<evidence type="ECO:0000256" key="2">
    <source>
        <dbReference type="ARBA" id="ARBA00023067"/>
    </source>
</evidence>
<dbReference type="Proteomes" id="UP000318102">
    <property type="component" value="Unassembled WGS sequence"/>
</dbReference>
<dbReference type="SUPFAM" id="SSF47729">
    <property type="entry name" value="IHF-like DNA-binding proteins"/>
    <property type="match status" value="1"/>
</dbReference>
<accession>A0A559IEI3</accession>
<comment type="caution">
    <text evidence="5">The sequence shown here is derived from an EMBL/GenBank/DDBJ whole genome shotgun (WGS) entry which is preliminary data.</text>
</comment>
<evidence type="ECO:0000313" key="6">
    <source>
        <dbReference type="Proteomes" id="UP000318102"/>
    </source>
</evidence>
<dbReference type="EMBL" id="VNJK01000006">
    <property type="protein sequence ID" value="TVX86062.1"/>
    <property type="molecule type" value="Genomic_DNA"/>
</dbReference>
<evidence type="ECO:0000313" key="5">
    <source>
        <dbReference type="EMBL" id="TVX86062.1"/>
    </source>
</evidence>
<dbReference type="RefSeq" id="WP_144994860.1">
    <property type="nucleotide sequence ID" value="NZ_VNJK01000006.1"/>
</dbReference>
<dbReference type="InterPro" id="IPR010992">
    <property type="entry name" value="IHF-like_DNA-bd_dom_sf"/>
</dbReference>
<dbReference type="AlphaFoldDB" id="A0A559IEI3"/>
<keyword evidence="3" id="KW-0238">DNA-binding</keyword>
<comment type="similarity">
    <text evidence="1 4">Belongs to the bacterial histone-like protein family.</text>
</comment>
<dbReference type="OrthoDB" id="2048770at2"/>
<evidence type="ECO:0008006" key="7">
    <source>
        <dbReference type="Google" id="ProtNLM"/>
    </source>
</evidence>
<dbReference type="InterPro" id="IPR000119">
    <property type="entry name" value="Hist_DNA-bd"/>
</dbReference>
<dbReference type="GO" id="GO:0005829">
    <property type="term" value="C:cytosol"/>
    <property type="evidence" value="ECO:0007669"/>
    <property type="project" value="TreeGrafter"/>
</dbReference>
<sequence>MTKDQFVRSYAEAKGVSIKEAREQVNGVFDHILAVVPTLQDGEKLDITGIVSFKVKDVAARTVRNPKTGEEVEKGATRKVNASVKATLKNAVKA</sequence>
<dbReference type="PANTHER" id="PTHR33175">
    <property type="entry name" value="DNA-BINDING PROTEIN HU"/>
    <property type="match status" value="1"/>
</dbReference>
<keyword evidence="6" id="KW-1185">Reference proteome</keyword>
<reference evidence="5 6" key="1">
    <citation type="submission" date="2019-07" db="EMBL/GenBank/DDBJ databases">
        <authorList>
            <person name="Kim J."/>
        </authorList>
    </citation>
    <scope>NUCLEOTIDE SEQUENCE [LARGE SCALE GENOMIC DNA]</scope>
    <source>
        <strain evidence="5 6">N4</strain>
    </source>
</reference>
<dbReference type="GO" id="GO:0030261">
    <property type="term" value="P:chromosome condensation"/>
    <property type="evidence" value="ECO:0007669"/>
    <property type="project" value="UniProtKB-KW"/>
</dbReference>
<name>A0A559IEI3_9BACL</name>